<keyword evidence="1" id="KW-0472">Membrane</keyword>
<feature type="transmembrane region" description="Helical" evidence="1">
    <location>
        <begin position="31"/>
        <end position="51"/>
    </location>
</feature>
<keyword evidence="1" id="KW-1133">Transmembrane helix</keyword>
<accession>A0ABT5YT70</accession>
<evidence type="ECO:0000313" key="2">
    <source>
        <dbReference type="EMBL" id="MDF2254658.1"/>
    </source>
</evidence>
<sequence>MVWEALGSAIVGLGAGWAALRLFPLRFPSRALTLVTGLVAALLGCLITRFVVGPDNAAVTLLAALGVAVALLSLLVRDPRQRRSAIPRAA</sequence>
<evidence type="ECO:0000313" key="3">
    <source>
        <dbReference type="Proteomes" id="UP001220022"/>
    </source>
</evidence>
<feature type="transmembrane region" description="Helical" evidence="1">
    <location>
        <begin position="57"/>
        <end position="76"/>
    </location>
</feature>
<gene>
    <name evidence="2" type="ORF">P2L57_02580</name>
</gene>
<evidence type="ECO:0008006" key="4">
    <source>
        <dbReference type="Google" id="ProtNLM"/>
    </source>
</evidence>
<feature type="transmembrane region" description="Helical" evidence="1">
    <location>
        <begin position="6"/>
        <end position="24"/>
    </location>
</feature>
<comment type="caution">
    <text evidence="2">The sequence shown here is derived from an EMBL/GenBank/DDBJ whole genome shotgun (WGS) entry which is preliminary data.</text>
</comment>
<organism evidence="2 3">
    <name type="scientific">Streptantibioticus ferralitis</name>
    <dbReference type="NCBI Taxonomy" id="236510"/>
    <lineage>
        <taxon>Bacteria</taxon>
        <taxon>Bacillati</taxon>
        <taxon>Actinomycetota</taxon>
        <taxon>Actinomycetes</taxon>
        <taxon>Kitasatosporales</taxon>
        <taxon>Streptomycetaceae</taxon>
        <taxon>Streptantibioticus</taxon>
    </lineage>
</organism>
<protein>
    <recommendedName>
        <fullName evidence="4">GlsB/YeaQ/YmgE family stress response membrane protein</fullName>
    </recommendedName>
</protein>
<reference evidence="2 3" key="1">
    <citation type="submission" date="2023-03" db="EMBL/GenBank/DDBJ databases">
        <title>Draft genome sequence of type strain Streptomyces ferralitis JCM 14344.</title>
        <authorList>
            <person name="Klaysubun C."/>
            <person name="Duangmal K."/>
        </authorList>
    </citation>
    <scope>NUCLEOTIDE SEQUENCE [LARGE SCALE GENOMIC DNA]</scope>
    <source>
        <strain evidence="2 3">JCM 14344</strain>
    </source>
</reference>
<name>A0ABT5YT70_9ACTN</name>
<dbReference type="EMBL" id="JARHTQ010000001">
    <property type="protein sequence ID" value="MDF2254658.1"/>
    <property type="molecule type" value="Genomic_DNA"/>
</dbReference>
<keyword evidence="3" id="KW-1185">Reference proteome</keyword>
<keyword evidence="1" id="KW-0812">Transmembrane</keyword>
<dbReference type="Proteomes" id="UP001220022">
    <property type="component" value="Unassembled WGS sequence"/>
</dbReference>
<dbReference type="RefSeq" id="WP_275807416.1">
    <property type="nucleotide sequence ID" value="NZ_BAAANM010000020.1"/>
</dbReference>
<proteinExistence type="predicted"/>
<evidence type="ECO:0000256" key="1">
    <source>
        <dbReference type="SAM" id="Phobius"/>
    </source>
</evidence>